<name>K7WW93_9VIRU</name>
<accession>K7WW93</accession>
<evidence type="ECO:0000313" key="1">
    <source>
        <dbReference type="EMBL" id="AFX59419.1"/>
    </source>
</evidence>
<reference evidence="1" key="1">
    <citation type="submission" date="2012-08" db="EMBL/GenBank/DDBJ databases">
        <title>Cassytha pubescens and C. glabella (Lauraceae) are not disjunctly distributed between Australia and the Ryukyu Archipelago of Japan - evidence from morphological and molecular data.</title>
        <authorList>
            <person name="Kokubugata G."/>
            <person name="Nakamura K."/>
            <person name="Forster P.I."/>
            <person name="Wilson G.W."/>
            <person name="Holland A.E."/>
            <person name="Hirayama Y."/>
            <person name="Yokota M."/>
        </authorList>
    </citation>
    <scope>NUCLEOTIDE SEQUENCE</scope>
    <source>
        <strain evidence="1">K-LV1</strain>
    </source>
</reference>
<dbReference type="Proteomes" id="UP000267516">
    <property type="component" value="Segment"/>
</dbReference>
<reference evidence="2" key="3">
    <citation type="journal article" date="2018" name="Aquaculture">
        <title>Complete genome sequence of a white spot syndrome virus associated with a disease incursion in Australia.</title>
        <authorList>
            <person name="Oakey J."/>
            <person name="Smith C.S."/>
        </authorList>
    </citation>
    <scope>NUCLEOTIDE SEQUENCE [LARGE SCALE GENOMIC DNA]</scope>
    <source>
        <strain evidence="2">WSSV-AU</strain>
    </source>
</reference>
<reference evidence="3" key="2">
    <citation type="submission" date="2012-08" db="EMBL/GenBank/DDBJ databases">
        <authorList>
            <person name="Choi T.-J."/>
        </authorList>
    </citation>
    <scope>NUCLEOTIDE SEQUENCE [LARGE SCALE GENOMIC DNA]</scope>
    <source>
        <strain evidence="3">K-LV1</strain>
    </source>
</reference>
<dbReference type="EMBL" id="MF768985">
    <property type="protein sequence ID" value="ATU83856.1"/>
    <property type="molecule type" value="Genomic_DNA"/>
</dbReference>
<protein>
    <submittedName>
        <fullName evidence="2">ORF1235</fullName>
    </submittedName>
    <submittedName>
        <fullName evidence="1">Wsv042</fullName>
    </submittedName>
</protein>
<evidence type="ECO:0000313" key="2">
    <source>
        <dbReference type="EMBL" id="ATU83856.1"/>
    </source>
</evidence>
<organism evidence="1 3">
    <name type="scientific">White spot syndrome virus</name>
    <dbReference type="NCBI Taxonomy" id="342409"/>
    <lineage>
        <taxon>Viruses</taxon>
        <taxon>Viruses incertae sedis</taxon>
        <taxon>Naldaviricetes</taxon>
        <taxon>Nimaviridae</taxon>
        <taxon>Whispovirus</taxon>
    </lineage>
</organism>
<dbReference type="EMBL" id="JX515788">
    <property type="protein sequence ID" value="AFX59419.1"/>
    <property type="molecule type" value="Genomic_DNA"/>
</dbReference>
<proteinExistence type="predicted"/>
<dbReference type="Proteomes" id="UP000277283">
    <property type="component" value="Segment"/>
</dbReference>
<sequence>MLVYSPVPTHLFVPFITGSSKSFTQSMFLYFFLSLQRSSSLNKVARDAGSINVSAAFEGSILKNKHFSILQKAWSHFCL</sequence>
<evidence type="ECO:0000313" key="3">
    <source>
        <dbReference type="Proteomes" id="UP000277283"/>
    </source>
</evidence>
<gene>
    <name evidence="1" type="ORF">wssv_00420</name>
</gene>